<evidence type="ECO:0000259" key="1">
    <source>
        <dbReference type="PROSITE" id="PS51725"/>
    </source>
</evidence>
<feature type="domain" description="ABM" evidence="1">
    <location>
        <begin position="51"/>
        <end position="147"/>
    </location>
</feature>
<protein>
    <recommendedName>
        <fullName evidence="1">ABM domain-containing protein</fullName>
    </recommendedName>
</protein>
<name>A0AA38Q8D5_9AGAR</name>
<comment type="caution">
    <text evidence="2">The sequence shown here is derived from an EMBL/GenBank/DDBJ whole genome shotgun (WGS) entry which is preliminary data.</text>
</comment>
<dbReference type="EMBL" id="MU801900">
    <property type="protein sequence ID" value="KAJ3989188.1"/>
    <property type="molecule type" value="Genomic_DNA"/>
</dbReference>
<dbReference type="PROSITE" id="PS51725">
    <property type="entry name" value="ABM"/>
    <property type="match status" value="1"/>
</dbReference>
<evidence type="ECO:0000313" key="3">
    <source>
        <dbReference type="Proteomes" id="UP001163850"/>
    </source>
</evidence>
<dbReference type="Pfam" id="PF03992">
    <property type="entry name" value="ABM"/>
    <property type="match status" value="1"/>
</dbReference>
<dbReference type="Gene3D" id="3.30.70.100">
    <property type="match status" value="1"/>
</dbReference>
<sequence>MYQESREIDENQELEYPLISDNIKESAHFTRPQSQEMSLANPPQKTASGRFLIIATIRSKPGKEETLAELLKLIQKRANSDEEPGTFTYRVTRRIDAEGKHLSDFVIIEEYDGAAGLKAHMAAAPFQNVIKIAKEQDLMDGELSGDFLDEI</sequence>
<evidence type="ECO:0000313" key="2">
    <source>
        <dbReference type="EMBL" id="KAJ3989188.1"/>
    </source>
</evidence>
<dbReference type="InterPro" id="IPR007138">
    <property type="entry name" value="ABM_dom"/>
</dbReference>
<gene>
    <name evidence="2" type="ORF">F5890DRAFT_1487265</name>
</gene>
<accession>A0AA38Q8D5</accession>
<dbReference type="SUPFAM" id="SSF54909">
    <property type="entry name" value="Dimeric alpha+beta barrel"/>
    <property type="match status" value="1"/>
</dbReference>
<organism evidence="2 3">
    <name type="scientific">Lentinula detonsa</name>
    <dbReference type="NCBI Taxonomy" id="2804962"/>
    <lineage>
        <taxon>Eukaryota</taxon>
        <taxon>Fungi</taxon>
        <taxon>Dikarya</taxon>
        <taxon>Basidiomycota</taxon>
        <taxon>Agaricomycotina</taxon>
        <taxon>Agaricomycetes</taxon>
        <taxon>Agaricomycetidae</taxon>
        <taxon>Agaricales</taxon>
        <taxon>Marasmiineae</taxon>
        <taxon>Omphalotaceae</taxon>
        <taxon>Lentinula</taxon>
    </lineage>
</organism>
<dbReference type="InterPro" id="IPR011008">
    <property type="entry name" value="Dimeric_a/b-barrel"/>
</dbReference>
<proteinExistence type="predicted"/>
<dbReference type="Proteomes" id="UP001163850">
    <property type="component" value="Unassembled WGS sequence"/>
</dbReference>
<dbReference type="AlphaFoldDB" id="A0AA38Q8D5"/>
<reference evidence="2" key="1">
    <citation type="submission" date="2022-08" db="EMBL/GenBank/DDBJ databases">
        <authorList>
            <consortium name="DOE Joint Genome Institute"/>
            <person name="Min B."/>
            <person name="Riley R."/>
            <person name="Sierra-Patev S."/>
            <person name="Naranjo-Ortiz M."/>
            <person name="Looney B."/>
            <person name="Konkel Z."/>
            <person name="Slot J.C."/>
            <person name="Sakamoto Y."/>
            <person name="Steenwyk J.L."/>
            <person name="Rokas A."/>
            <person name="Carro J."/>
            <person name="Camarero S."/>
            <person name="Ferreira P."/>
            <person name="Molpeceres G."/>
            <person name="Ruiz-Duenas F.J."/>
            <person name="Serrano A."/>
            <person name="Henrissat B."/>
            <person name="Drula E."/>
            <person name="Hughes K.W."/>
            <person name="Mata J.L."/>
            <person name="Ishikawa N.K."/>
            <person name="Vargas-Isla R."/>
            <person name="Ushijima S."/>
            <person name="Smith C.A."/>
            <person name="Ahrendt S."/>
            <person name="Andreopoulos W."/>
            <person name="He G."/>
            <person name="Labutti K."/>
            <person name="Lipzen A."/>
            <person name="Ng V."/>
            <person name="Sandor L."/>
            <person name="Barry K."/>
            <person name="Martinez A.T."/>
            <person name="Xiao Y."/>
            <person name="Gibbons J.G."/>
            <person name="Terashima K."/>
            <person name="Hibbett D.S."/>
            <person name="Grigoriev I.V."/>
        </authorList>
    </citation>
    <scope>NUCLEOTIDE SEQUENCE</scope>
    <source>
        <strain evidence="2">TFB7829</strain>
    </source>
</reference>